<accession>A0ABS1DDW0</accession>
<proteinExistence type="predicted"/>
<reference evidence="1 2" key="1">
    <citation type="journal article" date="2020" name="Microorganisms">
        <title>Osmotic Adaptation and Compatible Solute Biosynthesis of Phototrophic Bacteria as Revealed from Genome Analyses.</title>
        <authorList>
            <person name="Imhoff J.F."/>
            <person name="Rahn T."/>
            <person name="Kunzel S."/>
            <person name="Keller A."/>
            <person name="Neulinger S.C."/>
        </authorList>
    </citation>
    <scope>NUCLEOTIDE SEQUENCE [LARGE SCALE GENOMIC DNA]</scope>
    <source>
        <strain evidence="1 2">DSM 9895</strain>
    </source>
</reference>
<gene>
    <name evidence="1" type="ORF">CKO28_06055</name>
</gene>
<keyword evidence="2" id="KW-1185">Reference proteome</keyword>
<sequence length="275" mass="30125">MIEDTEIHNEMRHVILAVAQLAQKSSDRTGALPAFDSEVSEVDPTRAEITSQLLAARDFAFQPGSPRAANFDAADLQDIICYVEALPPINNAGEPVKADMLKQVRLAADARAHILHLECPGSAGDFEDFGGALTVGMIAAIGQVSERSVRNAVSRGELKPTGGAGDEPYYRPEDAYKWLTSRRAFVPWPSPDQRRRQLHQDLLQTRSRREFARIVAQLTDELEESSVPRHFEDVRKGAFGADVDTLGRAADYLEAPDPAALIGHAVTLALREQTS</sequence>
<organism evidence="1 2">
    <name type="scientific">Rhodovibrio sodomensis</name>
    <dbReference type="NCBI Taxonomy" id="1088"/>
    <lineage>
        <taxon>Bacteria</taxon>
        <taxon>Pseudomonadati</taxon>
        <taxon>Pseudomonadota</taxon>
        <taxon>Alphaproteobacteria</taxon>
        <taxon>Rhodospirillales</taxon>
        <taxon>Rhodovibrionaceae</taxon>
        <taxon>Rhodovibrio</taxon>
    </lineage>
</organism>
<dbReference type="EMBL" id="NRRL01000009">
    <property type="protein sequence ID" value="MBK1667595.1"/>
    <property type="molecule type" value="Genomic_DNA"/>
</dbReference>
<name>A0ABS1DDW0_9PROT</name>
<dbReference type="Proteomes" id="UP001296873">
    <property type="component" value="Unassembled WGS sequence"/>
</dbReference>
<evidence type="ECO:0000313" key="1">
    <source>
        <dbReference type="EMBL" id="MBK1667595.1"/>
    </source>
</evidence>
<evidence type="ECO:0000313" key="2">
    <source>
        <dbReference type="Proteomes" id="UP001296873"/>
    </source>
</evidence>
<comment type="caution">
    <text evidence="1">The sequence shown here is derived from an EMBL/GenBank/DDBJ whole genome shotgun (WGS) entry which is preliminary data.</text>
</comment>
<protein>
    <submittedName>
        <fullName evidence="1">Uncharacterized protein</fullName>
    </submittedName>
</protein>
<dbReference type="RefSeq" id="WP_200339756.1">
    <property type="nucleotide sequence ID" value="NZ_NRRL01000009.1"/>
</dbReference>